<comment type="caution">
    <text evidence="3">The sequence shown here is derived from an EMBL/GenBank/DDBJ whole genome shotgun (WGS) entry which is preliminary data.</text>
</comment>
<evidence type="ECO:0000313" key="4">
    <source>
        <dbReference type="Proteomes" id="UP001596266"/>
    </source>
</evidence>
<keyword evidence="1" id="KW-0560">Oxidoreductase</keyword>
<name>A0ABW1WZ63_9ACTN</name>
<evidence type="ECO:0000256" key="1">
    <source>
        <dbReference type="ARBA" id="ARBA00023002"/>
    </source>
</evidence>
<dbReference type="PANTHER" id="PTHR43485:SF1">
    <property type="entry name" value="FORMATE HYDROGENLYASE SUBUNIT 5-RELATED"/>
    <property type="match status" value="1"/>
</dbReference>
<dbReference type="Gene3D" id="1.10.645.10">
    <property type="entry name" value="Cytochrome-c3 Hydrogenase, chain B"/>
    <property type="match status" value="1"/>
</dbReference>
<protein>
    <submittedName>
        <fullName evidence="3">NADH-quinone oxidoreductase subunit D</fullName>
    </submittedName>
</protein>
<dbReference type="InterPro" id="IPR029014">
    <property type="entry name" value="NiFe-Hase_large"/>
</dbReference>
<dbReference type="InterPro" id="IPR052197">
    <property type="entry name" value="ComplexI_49kDa-like"/>
</dbReference>
<dbReference type="Proteomes" id="UP001596266">
    <property type="component" value="Unassembled WGS sequence"/>
</dbReference>
<reference evidence="4" key="1">
    <citation type="journal article" date="2019" name="Int. J. Syst. Evol. Microbiol.">
        <title>The Global Catalogue of Microorganisms (GCM) 10K type strain sequencing project: providing services to taxonomists for standard genome sequencing and annotation.</title>
        <authorList>
            <consortium name="The Broad Institute Genomics Platform"/>
            <consortium name="The Broad Institute Genome Sequencing Center for Infectious Disease"/>
            <person name="Wu L."/>
            <person name="Ma J."/>
        </authorList>
    </citation>
    <scope>NUCLEOTIDE SEQUENCE [LARGE SCALE GENOMIC DNA]</scope>
    <source>
        <strain evidence="4">CGMCC 1.15277</strain>
    </source>
</reference>
<dbReference type="PANTHER" id="PTHR43485">
    <property type="entry name" value="HYDROGENASE-4 COMPONENT G"/>
    <property type="match status" value="1"/>
</dbReference>
<dbReference type="Pfam" id="PF00346">
    <property type="entry name" value="Complex1_49kDa"/>
    <property type="match status" value="1"/>
</dbReference>
<dbReference type="EMBL" id="JBHSUA010000009">
    <property type="protein sequence ID" value="MFC6396425.1"/>
    <property type="molecule type" value="Genomic_DNA"/>
</dbReference>
<sequence length="379" mass="40604">MLITIGDLGRELPNAHPIDLGDNHPTRVGLVLVDAAVDSGTLTKARVQPGFSHRGAEKLFEVRDYRQVLMLADRHDWQTPAHGEIGLAITAEHLMGLVASPRATMLRTLLAEFSTAACLLAHLSWVAHRANDERLTVDILRARGTGRELMLDWSGNRVHPMLTRLGGMAADVDDKWVSALLGWVQAIDHFLPALDAHIDSFPDGVGILDAAMVEQLGLGGPVARAAGLGRDLRSQTSALAYASLHTDSAHPEALNTTPVTSSGSAIARLHQLVADLRTVSLLIRACAAALPALDGPIATQLAKIIKLPDAEAYLALEAPWGPAGFHIVSRAERTPWRVHLRTPSFANAQALEVALAGCPLEWVDLVVASLGWTIGDLDK</sequence>
<dbReference type="InterPro" id="IPR001135">
    <property type="entry name" value="NADH_Q_OxRdtase_suD"/>
</dbReference>
<feature type="domain" description="NADH-quinone oxidoreductase subunit D" evidence="2">
    <location>
        <begin position="140"/>
        <end position="379"/>
    </location>
</feature>
<evidence type="ECO:0000313" key="3">
    <source>
        <dbReference type="EMBL" id="MFC6396425.1"/>
    </source>
</evidence>
<keyword evidence="4" id="KW-1185">Reference proteome</keyword>
<accession>A0ABW1WZ63</accession>
<gene>
    <name evidence="3" type="ORF">ACFP57_05405</name>
</gene>
<dbReference type="RefSeq" id="WP_343884937.1">
    <property type="nucleotide sequence ID" value="NZ_BAAAKI010000004.1"/>
</dbReference>
<evidence type="ECO:0000259" key="2">
    <source>
        <dbReference type="Pfam" id="PF00346"/>
    </source>
</evidence>
<dbReference type="SUPFAM" id="SSF56762">
    <property type="entry name" value="HydB/Nqo4-like"/>
    <property type="match status" value="1"/>
</dbReference>
<organism evidence="3 4">
    <name type="scientific">Luteococcus sanguinis</name>
    <dbReference type="NCBI Taxonomy" id="174038"/>
    <lineage>
        <taxon>Bacteria</taxon>
        <taxon>Bacillati</taxon>
        <taxon>Actinomycetota</taxon>
        <taxon>Actinomycetes</taxon>
        <taxon>Propionibacteriales</taxon>
        <taxon>Propionibacteriaceae</taxon>
        <taxon>Luteococcus</taxon>
    </lineage>
</organism>
<proteinExistence type="predicted"/>